<keyword evidence="3" id="KW-1003">Cell membrane</keyword>
<evidence type="ECO:0000313" key="9">
    <source>
        <dbReference type="EMBL" id="SEN22237.1"/>
    </source>
</evidence>
<dbReference type="GO" id="GO:0005886">
    <property type="term" value="C:plasma membrane"/>
    <property type="evidence" value="ECO:0007669"/>
    <property type="project" value="UniProtKB-SubCell"/>
</dbReference>
<evidence type="ECO:0000256" key="4">
    <source>
        <dbReference type="ARBA" id="ARBA00022692"/>
    </source>
</evidence>
<evidence type="ECO:0000256" key="1">
    <source>
        <dbReference type="ARBA" id="ARBA00004651"/>
    </source>
</evidence>
<evidence type="ECO:0000256" key="7">
    <source>
        <dbReference type="SAM" id="Phobius"/>
    </source>
</evidence>
<feature type="transmembrane region" description="Helical" evidence="7">
    <location>
        <begin position="126"/>
        <end position="145"/>
    </location>
</feature>
<evidence type="ECO:0000256" key="3">
    <source>
        <dbReference type="ARBA" id="ARBA00022475"/>
    </source>
</evidence>
<feature type="domain" description="EamA" evidence="8">
    <location>
        <begin position="6"/>
        <end position="139"/>
    </location>
</feature>
<comment type="subcellular location">
    <subcellularLocation>
        <location evidence="1">Cell membrane</location>
        <topology evidence="1">Multi-pass membrane protein</topology>
    </subcellularLocation>
</comment>
<feature type="transmembrane region" description="Helical" evidence="7">
    <location>
        <begin position="183"/>
        <end position="201"/>
    </location>
</feature>
<evidence type="ECO:0000313" key="10">
    <source>
        <dbReference type="Proteomes" id="UP000199512"/>
    </source>
</evidence>
<gene>
    <name evidence="9" type="ORF">SAMN05216454_101225</name>
</gene>
<dbReference type="PANTHER" id="PTHR32322">
    <property type="entry name" value="INNER MEMBRANE TRANSPORTER"/>
    <property type="match status" value="1"/>
</dbReference>
<name>A0A1H8ETM7_9FIRM</name>
<evidence type="ECO:0000256" key="6">
    <source>
        <dbReference type="ARBA" id="ARBA00023136"/>
    </source>
</evidence>
<feature type="transmembrane region" description="Helical" evidence="7">
    <location>
        <begin position="277"/>
        <end position="296"/>
    </location>
</feature>
<comment type="similarity">
    <text evidence="2">Belongs to the EamA transporter family.</text>
</comment>
<evidence type="ECO:0000259" key="8">
    <source>
        <dbReference type="Pfam" id="PF00892"/>
    </source>
</evidence>
<feature type="transmembrane region" description="Helical" evidence="7">
    <location>
        <begin position="221"/>
        <end position="242"/>
    </location>
</feature>
<keyword evidence="4 7" id="KW-0812">Transmembrane</keyword>
<keyword evidence="5 7" id="KW-1133">Transmembrane helix</keyword>
<dbReference type="AlphaFoldDB" id="A0A1H8ETM7"/>
<dbReference type="InterPro" id="IPR000620">
    <property type="entry name" value="EamA_dom"/>
</dbReference>
<dbReference type="Proteomes" id="UP000199512">
    <property type="component" value="Unassembled WGS sequence"/>
</dbReference>
<dbReference type="OrthoDB" id="37139at2"/>
<feature type="transmembrane region" description="Helical" evidence="7">
    <location>
        <begin position="93"/>
        <end position="114"/>
    </location>
</feature>
<protein>
    <submittedName>
        <fullName evidence="9">Threonine/homoserine efflux transporter RhtA</fullName>
    </submittedName>
</protein>
<feature type="transmembrane region" description="Helical" evidence="7">
    <location>
        <begin position="254"/>
        <end position="271"/>
    </location>
</feature>
<evidence type="ECO:0000256" key="5">
    <source>
        <dbReference type="ARBA" id="ARBA00022989"/>
    </source>
</evidence>
<dbReference type="InterPro" id="IPR037185">
    <property type="entry name" value="EmrE-like"/>
</dbReference>
<keyword evidence="6 7" id="KW-0472">Membrane</keyword>
<accession>A0A1H8ETM7</accession>
<sequence length="301" mass="33875">MTKKTKAYIAITLQSLIIGFSFLFVKISLRNADTFTLLSHRFTVAAVFLLVYRIFNRNMNKISLSDFLKILPYSIGFPIVFFLFQTLGLERIASAQAGVIQATIPILTLITARIILKEKINAIQKFFIVTSVSGLVFINIMKGLNTNTYNYLGMLFILISALSFALYSVLIKKISSKYSTMEIVYVVNISGFIFFNAVSIYRHIVNHNIYSYFLPFTEKSFLLSILYLGILSSVVTSILLTYAVSRIEATRVGLFNNVTSVIAIISGSIFLGEKLFWYDFLGIALVLLSIIGFNLVKKEKA</sequence>
<dbReference type="InterPro" id="IPR050638">
    <property type="entry name" value="AA-Vitamin_Transporters"/>
</dbReference>
<dbReference type="Gene3D" id="1.10.3730.20">
    <property type="match status" value="1"/>
</dbReference>
<dbReference type="SUPFAM" id="SSF103481">
    <property type="entry name" value="Multidrug resistance efflux transporter EmrE"/>
    <property type="match status" value="2"/>
</dbReference>
<dbReference type="PANTHER" id="PTHR32322:SF18">
    <property type="entry name" value="S-ADENOSYLMETHIONINE_S-ADENOSYLHOMOCYSTEINE TRANSPORTER"/>
    <property type="match status" value="1"/>
</dbReference>
<feature type="transmembrane region" description="Helical" evidence="7">
    <location>
        <begin position="151"/>
        <end position="171"/>
    </location>
</feature>
<dbReference type="STRING" id="215200.SAMN05216454_101225"/>
<dbReference type="Pfam" id="PF00892">
    <property type="entry name" value="EamA"/>
    <property type="match status" value="2"/>
</dbReference>
<organism evidence="9 10">
    <name type="scientific">Peptostreptococcus russellii</name>
    <dbReference type="NCBI Taxonomy" id="215200"/>
    <lineage>
        <taxon>Bacteria</taxon>
        <taxon>Bacillati</taxon>
        <taxon>Bacillota</taxon>
        <taxon>Clostridia</taxon>
        <taxon>Peptostreptococcales</taxon>
        <taxon>Peptostreptococcaceae</taxon>
        <taxon>Peptostreptococcus</taxon>
    </lineage>
</organism>
<feature type="transmembrane region" description="Helical" evidence="7">
    <location>
        <begin position="7"/>
        <end position="29"/>
    </location>
</feature>
<evidence type="ECO:0000256" key="2">
    <source>
        <dbReference type="ARBA" id="ARBA00007362"/>
    </source>
</evidence>
<dbReference type="EMBL" id="FODF01000001">
    <property type="protein sequence ID" value="SEN22237.1"/>
    <property type="molecule type" value="Genomic_DNA"/>
</dbReference>
<reference evidence="9 10" key="1">
    <citation type="submission" date="2016-10" db="EMBL/GenBank/DDBJ databases">
        <authorList>
            <person name="de Groot N.N."/>
        </authorList>
    </citation>
    <scope>NUCLEOTIDE SEQUENCE [LARGE SCALE GENOMIC DNA]</scope>
    <source>
        <strain evidence="9 10">Calf135</strain>
    </source>
</reference>
<keyword evidence="10" id="KW-1185">Reference proteome</keyword>
<feature type="transmembrane region" description="Helical" evidence="7">
    <location>
        <begin position="35"/>
        <end position="55"/>
    </location>
</feature>
<feature type="domain" description="EamA" evidence="8">
    <location>
        <begin position="152"/>
        <end position="293"/>
    </location>
</feature>
<proteinExistence type="inferred from homology"/>
<feature type="transmembrane region" description="Helical" evidence="7">
    <location>
        <begin position="67"/>
        <end position="87"/>
    </location>
</feature>
<dbReference type="RefSeq" id="WP_091973524.1">
    <property type="nucleotide sequence ID" value="NZ_FODF01000001.1"/>
</dbReference>